<dbReference type="Pfam" id="PF13514">
    <property type="entry name" value="AAA_27"/>
    <property type="match status" value="1"/>
</dbReference>
<dbReference type="AlphaFoldDB" id="A0A381XI41"/>
<dbReference type="InterPro" id="IPR027417">
    <property type="entry name" value="P-loop_NTPase"/>
</dbReference>
<evidence type="ECO:0000256" key="1">
    <source>
        <dbReference type="SAM" id="Coils"/>
    </source>
</evidence>
<dbReference type="PANTHER" id="PTHR41259">
    <property type="entry name" value="DOUBLE-STRAND BREAK REPAIR RAD50 ATPASE, PUTATIVE-RELATED"/>
    <property type="match status" value="1"/>
</dbReference>
<feature type="domain" description="YhaN AAA" evidence="3">
    <location>
        <begin position="1"/>
        <end position="201"/>
    </location>
</feature>
<dbReference type="InterPro" id="IPR038734">
    <property type="entry name" value="YhaN_AAA"/>
</dbReference>
<organism evidence="4">
    <name type="scientific">marine metagenome</name>
    <dbReference type="NCBI Taxonomy" id="408172"/>
    <lineage>
        <taxon>unclassified sequences</taxon>
        <taxon>metagenomes</taxon>
        <taxon>ecological metagenomes</taxon>
    </lineage>
</organism>
<dbReference type="EMBL" id="UINC01015102">
    <property type="protein sequence ID" value="SVA63857.1"/>
    <property type="molecule type" value="Genomic_DNA"/>
</dbReference>
<feature type="coiled-coil region" evidence="1">
    <location>
        <begin position="183"/>
        <end position="261"/>
    </location>
</feature>
<name>A0A381XI41_9ZZZZ</name>
<evidence type="ECO:0000259" key="3">
    <source>
        <dbReference type="Pfam" id="PF13514"/>
    </source>
</evidence>
<protein>
    <recommendedName>
        <fullName evidence="3">YhaN AAA domain-containing protein</fullName>
    </recommendedName>
</protein>
<evidence type="ECO:0000256" key="2">
    <source>
        <dbReference type="SAM" id="MobiDB-lite"/>
    </source>
</evidence>
<accession>A0A381XI41</accession>
<evidence type="ECO:0000313" key="4">
    <source>
        <dbReference type="EMBL" id="SVA63857.1"/>
    </source>
</evidence>
<feature type="region of interest" description="Disordered" evidence="2">
    <location>
        <begin position="344"/>
        <end position="374"/>
    </location>
</feature>
<dbReference type="SUPFAM" id="SSF52540">
    <property type="entry name" value="P-loop containing nucleoside triphosphate hydrolases"/>
    <property type="match status" value="1"/>
</dbReference>
<feature type="compositionally biased region" description="Basic and acidic residues" evidence="2">
    <location>
        <begin position="354"/>
        <end position="373"/>
    </location>
</feature>
<sequence length="636" mass="72455">MEIREIQIDGFGIFSAKRVRGMSSGLNIIYGPNEFGKTTLLEFIRCMLFGFPKKNQKINQYTPINGGRLGGVLKCALASGQLISVDRYADKKDGPVIRTELTENQGQSYLDSLLGYATKEVFKNLYAFTIDELHDIQSLRGEEIKSRIYGVGMGLGEVSLGNIEQSLEKACTEIFRPRGQSRMGAALSEINEVEKKIMQAQENLSKFNELTNVLSQMNDEKFAKIKEIDNLELTKKFLETRQNLLEQLKEEEQIHAELKINLRNIVVNEDLLKREGDVLFLQQSLKEIQSVIKDQLKVKNEREHISAQIVVDLDSMGQGWTEERINEFELSELEKKEIQEFYEQLSESRQNENSAKEKLNLHREQKEANKPELKPPLSPWKLAMPYGLVGVGVSGMVAGGILNDYIYLGVGLAMVGLGALLRNKILVAIKPAEESEDSLEASLVKFLEDATEKRERIFGEWFLWLSERGLDQHLSPLATEKLGDKASGIKIRMVQRESIDERLSDMSKTIEEVSRRIEKIAPFLKNYIIDNDIPTNIQVICRHFDEARISREKRENFEAQGRGLTEKISALIRKIEEKNDELSEFLRSADALDEDSFIEKSKTVAGKKYLDGIIAEKKRYIQSRVGLGEVYDKFIE</sequence>
<reference evidence="4" key="1">
    <citation type="submission" date="2018-05" db="EMBL/GenBank/DDBJ databases">
        <authorList>
            <person name="Lanie J.A."/>
            <person name="Ng W.-L."/>
            <person name="Kazmierczak K.M."/>
            <person name="Andrzejewski T.M."/>
            <person name="Davidsen T.M."/>
            <person name="Wayne K.J."/>
            <person name="Tettelin H."/>
            <person name="Glass J.I."/>
            <person name="Rusch D."/>
            <person name="Podicherti R."/>
            <person name="Tsui H.-C.T."/>
            <person name="Winkler M.E."/>
        </authorList>
    </citation>
    <scope>NUCLEOTIDE SEQUENCE</scope>
</reference>
<feature type="non-terminal residue" evidence="4">
    <location>
        <position position="636"/>
    </location>
</feature>
<dbReference type="Gene3D" id="3.40.50.300">
    <property type="entry name" value="P-loop containing nucleotide triphosphate hydrolases"/>
    <property type="match status" value="1"/>
</dbReference>
<dbReference type="PANTHER" id="PTHR41259:SF1">
    <property type="entry name" value="DOUBLE-STRAND BREAK REPAIR RAD50 ATPASE, PUTATIVE-RELATED"/>
    <property type="match status" value="1"/>
</dbReference>
<proteinExistence type="predicted"/>
<feature type="coiled-coil region" evidence="1">
    <location>
        <begin position="568"/>
        <end position="595"/>
    </location>
</feature>
<keyword evidence="1" id="KW-0175">Coiled coil</keyword>
<gene>
    <name evidence="4" type="ORF">METZ01_LOCUS116711</name>
</gene>